<name>A0A2Z7B5I7_9LAMI</name>
<feature type="transmembrane region" description="Helical" evidence="1">
    <location>
        <begin position="525"/>
        <end position="547"/>
    </location>
</feature>
<dbReference type="AlphaFoldDB" id="A0A2Z7B5I7"/>
<keyword evidence="3" id="KW-1185">Reference proteome</keyword>
<keyword evidence="1" id="KW-1133">Transmembrane helix</keyword>
<proteinExistence type="predicted"/>
<accession>A0A2Z7B5I7</accession>
<keyword evidence="1" id="KW-0812">Transmembrane</keyword>
<evidence type="ECO:0000256" key="1">
    <source>
        <dbReference type="SAM" id="Phobius"/>
    </source>
</evidence>
<dbReference type="Proteomes" id="UP000250235">
    <property type="component" value="Unassembled WGS sequence"/>
</dbReference>
<organism evidence="2 3">
    <name type="scientific">Dorcoceras hygrometricum</name>
    <dbReference type="NCBI Taxonomy" id="472368"/>
    <lineage>
        <taxon>Eukaryota</taxon>
        <taxon>Viridiplantae</taxon>
        <taxon>Streptophyta</taxon>
        <taxon>Embryophyta</taxon>
        <taxon>Tracheophyta</taxon>
        <taxon>Spermatophyta</taxon>
        <taxon>Magnoliopsida</taxon>
        <taxon>eudicotyledons</taxon>
        <taxon>Gunneridae</taxon>
        <taxon>Pentapetalae</taxon>
        <taxon>asterids</taxon>
        <taxon>lamiids</taxon>
        <taxon>Lamiales</taxon>
        <taxon>Gesneriaceae</taxon>
        <taxon>Didymocarpoideae</taxon>
        <taxon>Trichosporeae</taxon>
        <taxon>Loxocarpinae</taxon>
        <taxon>Dorcoceras</taxon>
    </lineage>
</organism>
<protein>
    <submittedName>
        <fullName evidence="2">Uncharacterized protein</fullName>
    </submittedName>
</protein>
<reference evidence="2 3" key="1">
    <citation type="journal article" date="2015" name="Proc. Natl. Acad. Sci. U.S.A.">
        <title>The resurrection genome of Boea hygrometrica: A blueprint for survival of dehydration.</title>
        <authorList>
            <person name="Xiao L."/>
            <person name="Yang G."/>
            <person name="Zhang L."/>
            <person name="Yang X."/>
            <person name="Zhao S."/>
            <person name="Ji Z."/>
            <person name="Zhou Q."/>
            <person name="Hu M."/>
            <person name="Wang Y."/>
            <person name="Chen M."/>
            <person name="Xu Y."/>
            <person name="Jin H."/>
            <person name="Xiao X."/>
            <person name="Hu G."/>
            <person name="Bao F."/>
            <person name="Hu Y."/>
            <person name="Wan P."/>
            <person name="Li L."/>
            <person name="Deng X."/>
            <person name="Kuang T."/>
            <person name="Xiang C."/>
            <person name="Zhu J.K."/>
            <person name="Oliver M.J."/>
            <person name="He Y."/>
        </authorList>
    </citation>
    <scope>NUCLEOTIDE SEQUENCE [LARGE SCALE GENOMIC DNA]</scope>
    <source>
        <strain evidence="3">cv. XS01</strain>
    </source>
</reference>
<evidence type="ECO:0000313" key="3">
    <source>
        <dbReference type="Proteomes" id="UP000250235"/>
    </source>
</evidence>
<feature type="transmembrane region" description="Helical" evidence="1">
    <location>
        <begin position="468"/>
        <end position="487"/>
    </location>
</feature>
<sequence length="568" mass="62484">MASSYYTNTLHGNFESVLAMDDPGMVTMFQVLMASGLEGFLGCPAVIYEDALVDFFENASVQDDKTVHRYIVLNEKIGAEEAAHAPKVKKAPKKQAAFKKRPAAAAVGEPVLKKKRMMKKKSGSSQDNLEIVVVAQEAVPIQITEPIPAALVVEPSVEEQREASSAVPIDEDISAVEQPAVEKSGSSQDNLEIVVVAQEAVPIQITEPIPAALVVEPSVEEQREASSAVPIDEDISAVEQPAVEVAAATSVQEPATEHVDEQMAETTADVESIVKEFDEPAVEVTAEEVRPSSADDVDNIIEQVLAETAHIEADEKTKILLHLMLEINQLKQLMGRSTDQQLQTVDTADCFVDKLVEDTETEADELSADEAMSIEDILLKIPVDVPLPSAGVEIQRLPWAKISKFQELMKEPGTLPIFLRSNRRTRGRSLLRRKTQLRVIRAKEKRCRINLFKRHRFAIANFKFPRLVALYLATGYFFLYDVALSLASGSSIDWFYCSFLLIVMSLLMSSSVSAPAGIYRSSSNLRIFLASVQLVLLPSLALAAGSYRSSWFTMLQLVQLGLRLITNN</sequence>
<gene>
    <name evidence="2" type="ORF">F511_29579</name>
</gene>
<evidence type="ECO:0000313" key="2">
    <source>
        <dbReference type="EMBL" id="KZV29290.1"/>
    </source>
</evidence>
<dbReference type="EMBL" id="KV009400">
    <property type="protein sequence ID" value="KZV29290.1"/>
    <property type="molecule type" value="Genomic_DNA"/>
</dbReference>
<keyword evidence="1" id="KW-0472">Membrane</keyword>
<feature type="transmembrane region" description="Helical" evidence="1">
    <location>
        <begin position="494"/>
        <end position="519"/>
    </location>
</feature>